<dbReference type="GO" id="GO:0000287">
    <property type="term" value="F:magnesium ion binding"/>
    <property type="evidence" value="ECO:0007669"/>
    <property type="project" value="TreeGrafter"/>
</dbReference>
<accession>A0A380IFG9</accession>
<reference evidence="1 2" key="1">
    <citation type="submission" date="2018-06" db="EMBL/GenBank/DDBJ databases">
        <authorList>
            <consortium name="Pathogen Informatics"/>
            <person name="Doyle S."/>
        </authorList>
    </citation>
    <scope>NUCLEOTIDE SEQUENCE [LARGE SCALE GENOMIC DNA]</scope>
    <source>
        <strain evidence="1 2">NCTC12957</strain>
    </source>
</reference>
<protein>
    <submittedName>
        <fullName evidence="1">HAD superfamily hydrolase</fullName>
    </submittedName>
</protein>
<dbReference type="GO" id="GO:0016791">
    <property type="term" value="F:phosphatase activity"/>
    <property type="evidence" value="ECO:0007669"/>
    <property type="project" value="UniProtKB-ARBA"/>
</dbReference>
<keyword evidence="1" id="KW-0378">Hydrolase</keyword>
<dbReference type="SFLD" id="SFLDG01140">
    <property type="entry name" value="C2.B:_Phosphomannomutase_and_P"/>
    <property type="match status" value="1"/>
</dbReference>
<dbReference type="Pfam" id="PF08282">
    <property type="entry name" value="Hydrolase_3"/>
    <property type="match status" value="1"/>
</dbReference>
<gene>
    <name evidence="1" type="ORF">NCTC12957_00872</name>
</gene>
<dbReference type="AlphaFoldDB" id="A0A380IFG9"/>
<dbReference type="Gene3D" id="3.40.50.1000">
    <property type="entry name" value="HAD superfamily/HAD-like"/>
    <property type="match status" value="1"/>
</dbReference>
<organism evidence="1 2">
    <name type="scientific">Streptococcus acidominimus</name>
    <dbReference type="NCBI Taxonomy" id="1326"/>
    <lineage>
        <taxon>Bacteria</taxon>
        <taxon>Bacillati</taxon>
        <taxon>Bacillota</taxon>
        <taxon>Bacilli</taxon>
        <taxon>Lactobacillales</taxon>
        <taxon>Streptococcaceae</taxon>
        <taxon>Streptococcus</taxon>
    </lineage>
</organism>
<dbReference type="PROSITE" id="PS01228">
    <property type="entry name" value="COF_1"/>
    <property type="match status" value="1"/>
</dbReference>
<dbReference type="NCBIfam" id="TIGR01484">
    <property type="entry name" value="HAD-SF-IIB"/>
    <property type="match status" value="1"/>
</dbReference>
<dbReference type="PANTHER" id="PTHR10000:SF25">
    <property type="entry name" value="PHOSPHATASE YKRA-RELATED"/>
    <property type="match status" value="1"/>
</dbReference>
<dbReference type="GO" id="GO:0005829">
    <property type="term" value="C:cytosol"/>
    <property type="evidence" value="ECO:0007669"/>
    <property type="project" value="TreeGrafter"/>
</dbReference>
<sequence>MLGIKAIFFDIDGTLLTDNRTISPSTISAINQLKKQNILVGLATGRGPRFVLQYMASLSLDFAVTYNGQYILSREKVLFMQELPKEDMPALIEYAKKYKKDLSFGTAFGVAGSRIMSFGGGNLAYRLTRMIPASWAGLVNFIFNRFIRKVSPQDKEQLRIISERSIYQMMLLATERETKKLALQFPDLDFTRSSPYAVDIISKGNSKLEGIKRVGEQYGFTLNEVMVFGDSNNDLEMLASIPYSVAMKNGTRQARQTASYVTDSNNQDGIFKALEHFGLIEGGADVSQ</sequence>
<name>A0A380IFG9_STRAI</name>
<dbReference type="InterPro" id="IPR036412">
    <property type="entry name" value="HAD-like_sf"/>
</dbReference>
<dbReference type="PANTHER" id="PTHR10000">
    <property type="entry name" value="PHOSPHOSERINE PHOSPHATASE"/>
    <property type="match status" value="1"/>
</dbReference>
<dbReference type="Proteomes" id="UP000255213">
    <property type="component" value="Unassembled WGS sequence"/>
</dbReference>
<dbReference type="EMBL" id="UHEN01000001">
    <property type="protein sequence ID" value="SUN06866.1"/>
    <property type="molecule type" value="Genomic_DNA"/>
</dbReference>
<proteinExistence type="predicted"/>
<dbReference type="InterPro" id="IPR006379">
    <property type="entry name" value="HAD-SF_hydro_IIB"/>
</dbReference>
<dbReference type="SUPFAM" id="SSF56784">
    <property type="entry name" value="HAD-like"/>
    <property type="match status" value="1"/>
</dbReference>
<dbReference type="SFLD" id="SFLDS00003">
    <property type="entry name" value="Haloacid_Dehalogenase"/>
    <property type="match status" value="1"/>
</dbReference>
<dbReference type="Gene3D" id="3.30.1240.10">
    <property type="match status" value="1"/>
</dbReference>
<evidence type="ECO:0000313" key="1">
    <source>
        <dbReference type="EMBL" id="SUN06866.1"/>
    </source>
</evidence>
<dbReference type="InterPro" id="IPR023214">
    <property type="entry name" value="HAD_sf"/>
</dbReference>
<evidence type="ECO:0000313" key="2">
    <source>
        <dbReference type="Proteomes" id="UP000255213"/>
    </source>
</evidence>